<proteinExistence type="predicted"/>
<evidence type="ECO:0000313" key="2">
    <source>
        <dbReference type="Proteomes" id="UP000381378"/>
    </source>
</evidence>
<accession>A0A5E7V0I7</accession>
<dbReference type="Proteomes" id="UP000381378">
    <property type="component" value="Unassembled WGS sequence"/>
</dbReference>
<organism evidence="1 2">
    <name type="scientific">Pseudomonas fluorescens</name>
    <dbReference type="NCBI Taxonomy" id="294"/>
    <lineage>
        <taxon>Bacteria</taxon>
        <taxon>Pseudomonadati</taxon>
        <taxon>Pseudomonadota</taxon>
        <taxon>Gammaproteobacteria</taxon>
        <taxon>Pseudomonadales</taxon>
        <taxon>Pseudomonadaceae</taxon>
        <taxon>Pseudomonas</taxon>
    </lineage>
</organism>
<name>A0A5E7V0I7_PSEFL</name>
<sequence>MKIPGAERSLTALLASSLNRAQGSQSGLT</sequence>
<dbReference type="AlphaFoldDB" id="A0A5E7V0I7"/>
<gene>
    <name evidence="1" type="ORF">PS928_03994</name>
</gene>
<protein>
    <submittedName>
        <fullName evidence="1">Uncharacterized protein</fullName>
    </submittedName>
</protein>
<dbReference type="EMBL" id="CABVJF010000015">
    <property type="protein sequence ID" value="VVQ13324.1"/>
    <property type="molecule type" value="Genomic_DNA"/>
</dbReference>
<reference evidence="1 2" key="1">
    <citation type="submission" date="2019-09" db="EMBL/GenBank/DDBJ databases">
        <authorList>
            <person name="Chandra G."/>
            <person name="Truman W A."/>
        </authorList>
    </citation>
    <scope>NUCLEOTIDE SEQUENCE [LARGE SCALE GENOMIC DNA]</scope>
    <source>
        <strain evidence="1">PS928</strain>
    </source>
</reference>
<evidence type="ECO:0000313" key="1">
    <source>
        <dbReference type="EMBL" id="VVQ13324.1"/>
    </source>
</evidence>